<evidence type="ECO:0000256" key="1">
    <source>
        <dbReference type="SAM" id="SignalP"/>
    </source>
</evidence>
<comment type="caution">
    <text evidence="4">The sequence shown here is derived from an EMBL/GenBank/DDBJ whole genome shotgun (WGS) entry which is preliminary data.</text>
</comment>
<dbReference type="RefSeq" id="XP_046006448.1">
    <property type="nucleotide sequence ID" value="XM_046151927.1"/>
</dbReference>
<dbReference type="Pfam" id="PF00561">
    <property type="entry name" value="Abhydrolase_1"/>
    <property type="match status" value="1"/>
</dbReference>
<feature type="chain" id="PRO_5040291721" evidence="1">
    <location>
        <begin position="24"/>
        <end position="569"/>
    </location>
</feature>
<accession>A0A9P9BK72</accession>
<proteinExistence type="predicted"/>
<evidence type="ECO:0000259" key="3">
    <source>
        <dbReference type="Pfam" id="PF08386"/>
    </source>
</evidence>
<dbReference type="Pfam" id="PF08386">
    <property type="entry name" value="Abhydrolase_4"/>
    <property type="match status" value="1"/>
</dbReference>
<reference evidence="4" key="1">
    <citation type="journal article" date="2021" name="Nat. Commun.">
        <title>Genetic determinants of endophytism in the Arabidopsis root mycobiome.</title>
        <authorList>
            <person name="Mesny F."/>
            <person name="Miyauchi S."/>
            <person name="Thiergart T."/>
            <person name="Pickel B."/>
            <person name="Atanasova L."/>
            <person name="Karlsson M."/>
            <person name="Huettel B."/>
            <person name="Barry K.W."/>
            <person name="Haridas S."/>
            <person name="Chen C."/>
            <person name="Bauer D."/>
            <person name="Andreopoulos W."/>
            <person name="Pangilinan J."/>
            <person name="LaButti K."/>
            <person name="Riley R."/>
            <person name="Lipzen A."/>
            <person name="Clum A."/>
            <person name="Drula E."/>
            <person name="Henrissat B."/>
            <person name="Kohler A."/>
            <person name="Grigoriev I.V."/>
            <person name="Martin F.M."/>
            <person name="Hacquard S."/>
        </authorList>
    </citation>
    <scope>NUCLEOTIDE SEQUENCE</scope>
    <source>
        <strain evidence="4">MPI-CAGE-CH-0230</strain>
    </source>
</reference>
<evidence type="ECO:0000259" key="2">
    <source>
        <dbReference type="Pfam" id="PF00561"/>
    </source>
</evidence>
<keyword evidence="5" id="KW-1185">Reference proteome</keyword>
<dbReference type="OrthoDB" id="425534at2759"/>
<feature type="domain" description="Peptidase S33 tripeptidyl aminopeptidase-like C-terminal" evidence="3">
    <location>
        <begin position="449"/>
        <end position="553"/>
    </location>
</feature>
<evidence type="ECO:0000313" key="5">
    <source>
        <dbReference type="Proteomes" id="UP000756346"/>
    </source>
</evidence>
<dbReference type="AlphaFoldDB" id="A0A9P9BK72"/>
<dbReference type="InterPro" id="IPR029058">
    <property type="entry name" value="AB_hydrolase_fold"/>
</dbReference>
<gene>
    <name evidence="4" type="ORF">B0I36DRAFT_297725</name>
</gene>
<feature type="signal peptide" evidence="1">
    <location>
        <begin position="1"/>
        <end position="23"/>
    </location>
</feature>
<dbReference type="SUPFAM" id="SSF53474">
    <property type="entry name" value="alpha/beta-Hydrolases"/>
    <property type="match status" value="1"/>
</dbReference>
<dbReference type="Gene3D" id="3.40.50.1820">
    <property type="entry name" value="alpha/beta hydrolase"/>
    <property type="match status" value="1"/>
</dbReference>
<sequence length="569" mass="60456">MRFSSVGKTVLFCLGLGVISVAAQQPPNRQIDPTVFPQIKPTDKLQWTDCYEVFKCARLSVSDVSVPAKVDGKGCTERVEIAIIRLPYKQADPSMPAQQLGTLHIQLGGWSSSNTNFLVRYGESYAPLFAGYELLAIDYRGHGWSTPSLTCFPDESSRQAFGLSEPALLGTPDKRTTTPPWVARAKTFASSCKKHAAKAARYGGSYAAAEDHVTVMKAMGNTKLSFWAISSGAIVAQTVAYKYPAVVDKFLLDAPAAAELAYGRDPWQSTIAQGYVLEDSSKGLDAFLYTCLNARPESPCSFANSNTTTLAQMKARFDKIEAALKTASRNGRGGLAVPGSTGPRKFTWSTFKYIESIALHSPGFFPVLGGVLSELEAGQFPPSGGWTSYAMSNVTYQPPQPLPMLTEDATFDGLLAGLCTDAQSSGGGSAGSFDAYYDALEAAAPAVSPVFGSWRLFCDAWSISPVNKYRGPFSAPTLSGGGSGKVVIVNNAAGDPASSIRNAERIKASIGGSVVVQTRAAGHTSFVTASGCFFKVANELFVQGIVPQDGLVCEEVFAPPFGVQIPASF</sequence>
<evidence type="ECO:0000313" key="4">
    <source>
        <dbReference type="EMBL" id="KAH7018181.1"/>
    </source>
</evidence>
<dbReference type="InterPro" id="IPR000073">
    <property type="entry name" value="AB_hydrolase_1"/>
</dbReference>
<organism evidence="4 5">
    <name type="scientific">Microdochium trichocladiopsis</name>
    <dbReference type="NCBI Taxonomy" id="1682393"/>
    <lineage>
        <taxon>Eukaryota</taxon>
        <taxon>Fungi</taxon>
        <taxon>Dikarya</taxon>
        <taxon>Ascomycota</taxon>
        <taxon>Pezizomycotina</taxon>
        <taxon>Sordariomycetes</taxon>
        <taxon>Xylariomycetidae</taxon>
        <taxon>Xylariales</taxon>
        <taxon>Microdochiaceae</taxon>
        <taxon>Microdochium</taxon>
    </lineage>
</organism>
<protein>
    <submittedName>
        <fullName evidence="4">Uncharacterized protein</fullName>
    </submittedName>
</protein>
<dbReference type="EMBL" id="JAGTJQ010000011">
    <property type="protein sequence ID" value="KAH7018181.1"/>
    <property type="molecule type" value="Genomic_DNA"/>
</dbReference>
<keyword evidence="1" id="KW-0732">Signal</keyword>
<dbReference type="Proteomes" id="UP000756346">
    <property type="component" value="Unassembled WGS sequence"/>
</dbReference>
<dbReference type="InterPro" id="IPR013595">
    <property type="entry name" value="Pept_S33_TAP-like_C"/>
</dbReference>
<name>A0A9P9BK72_9PEZI</name>
<feature type="domain" description="AB hydrolase-1" evidence="2">
    <location>
        <begin position="126"/>
        <end position="280"/>
    </location>
</feature>
<dbReference type="GeneID" id="70181473"/>